<keyword evidence="6 8" id="KW-0472">Membrane</keyword>
<dbReference type="GO" id="GO:0005886">
    <property type="term" value="C:plasma membrane"/>
    <property type="evidence" value="ECO:0007669"/>
    <property type="project" value="UniProtKB-SubCell"/>
</dbReference>
<keyword evidence="10" id="KW-1185">Reference proteome</keyword>
<evidence type="ECO:0000256" key="4">
    <source>
        <dbReference type="ARBA" id="ARBA00022692"/>
    </source>
</evidence>
<dbReference type="Proteomes" id="UP001431783">
    <property type="component" value="Unassembled WGS sequence"/>
</dbReference>
<evidence type="ECO:0008006" key="11">
    <source>
        <dbReference type="Google" id="ProtNLM"/>
    </source>
</evidence>
<dbReference type="PANTHER" id="PTHR11923">
    <property type="entry name" value="SCAVENGER RECEPTOR CLASS B TYPE-1 SR-B1"/>
    <property type="match status" value="1"/>
</dbReference>
<reference evidence="9 10" key="1">
    <citation type="submission" date="2023-03" db="EMBL/GenBank/DDBJ databases">
        <title>Genome insight into feeding habits of ladybird beetles.</title>
        <authorList>
            <person name="Li H.-S."/>
            <person name="Huang Y.-H."/>
            <person name="Pang H."/>
        </authorList>
    </citation>
    <scope>NUCLEOTIDE SEQUENCE [LARGE SCALE GENOMIC DNA]</scope>
    <source>
        <strain evidence="9">SYSU_2023b</strain>
        <tissue evidence="9">Whole body</tissue>
    </source>
</reference>
<sequence length="530" mass="60828">MNQTAIYISKDANSISRSMFLPVMRKIKNKKKEDMNILGSKKHKCNFMLCGFITSLVFIISGIIIVSMRYVLHNKLRSEAFILAPGTKSFEMLKKSPFNTYFDIYFFNWTNPKDFHDSSKKPKFKEVGPFRFLEVYEKTNISFHENSTVSYNRTRRWYFVEEESAYDLYEPITTINPVSVSAAYVVRNDGFIKRKGLSFSMNSIHGKMDMTQSAGNLLFLGYDDAMMSLAKKLPFIKDLPPMDKFGWFYGRNGSNTFDGRFNVYTGNSSTVTGKIHDWNNLVHSPFYEDKCGDIRGSAGEFFPHNLRKETLDIFNIEMCRTIVLDFDKEVREGLFNAYRYTAGDHFLDNGTIIPENKCYCTGDCVPYGMVNVSSCRYGSPGFVSLPHFYKADPYYGNLVEGLNPSERHNFYMTLEPNTGLPLEVAARLQLNLLVKKVPSISLLEDINELFFPMVWFEQVVKIPSSLSLGLFILLWIKEICLALGFSMIFMGLFTISYIIYRICTTPLCGGGKNRPYMIKELVPLNQEKLG</sequence>
<evidence type="ECO:0000256" key="6">
    <source>
        <dbReference type="ARBA" id="ARBA00023136"/>
    </source>
</evidence>
<keyword evidence="5 8" id="KW-1133">Transmembrane helix</keyword>
<evidence type="ECO:0000256" key="5">
    <source>
        <dbReference type="ARBA" id="ARBA00022989"/>
    </source>
</evidence>
<name>A0AAW1U8N5_9CUCU</name>
<dbReference type="AlphaFoldDB" id="A0AAW1U8N5"/>
<gene>
    <name evidence="9" type="ORF">WA026_016007</name>
</gene>
<dbReference type="Pfam" id="PF01130">
    <property type="entry name" value="CD36"/>
    <property type="match status" value="1"/>
</dbReference>
<evidence type="ECO:0000256" key="8">
    <source>
        <dbReference type="SAM" id="Phobius"/>
    </source>
</evidence>
<keyword evidence="3" id="KW-1003">Cell membrane</keyword>
<protein>
    <recommendedName>
        <fullName evidence="11">Protein croquemort-like</fullName>
    </recommendedName>
</protein>
<evidence type="ECO:0000313" key="9">
    <source>
        <dbReference type="EMBL" id="KAK9876978.1"/>
    </source>
</evidence>
<evidence type="ECO:0000256" key="7">
    <source>
        <dbReference type="ARBA" id="ARBA00023180"/>
    </source>
</evidence>
<feature type="transmembrane region" description="Helical" evidence="8">
    <location>
        <begin position="47"/>
        <end position="72"/>
    </location>
</feature>
<dbReference type="PANTHER" id="PTHR11923:SF93">
    <property type="entry name" value="GH07959P-RELATED"/>
    <property type="match status" value="1"/>
</dbReference>
<evidence type="ECO:0000256" key="2">
    <source>
        <dbReference type="ARBA" id="ARBA00010532"/>
    </source>
</evidence>
<comment type="similarity">
    <text evidence="2">Belongs to the CD36 family.</text>
</comment>
<evidence type="ECO:0000256" key="3">
    <source>
        <dbReference type="ARBA" id="ARBA00022475"/>
    </source>
</evidence>
<evidence type="ECO:0000256" key="1">
    <source>
        <dbReference type="ARBA" id="ARBA00004236"/>
    </source>
</evidence>
<dbReference type="PRINTS" id="PR01609">
    <property type="entry name" value="CD36FAMILY"/>
</dbReference>
<keyword evidence="4 8" id="KW-0812">Transmembrane</keyword>
<proteinExistence type="inferred from homology"/>
<organism evidence="9 10">
    <name type="scientific">Henosepilachna vigintioctopunctata</name>
    <dbReference type="NCBI Taxonomy" id="420089"/>
    <lineage>
        <taxon>Eukaryota</taxon>
        <taxon>Metazoa</taxon>
        <taxon>Ecdysozoa</taxon>
        <taxon>Arthropoda</taxon>
        <taxon>Hexapoda</taxon>
        <taxon>Insecta</taxon>
        <taxon>Pterygota</taxon>
        <taxon>Neoptera</taxon>
        <taxon>Endopterygota</taxon>
        <taxon>Coleoptera</taxon>
        <taxon>Polyphaga</taxon>
        <taxon>Cucujiformia</taxon>
        <taxon>Coccinelloidea</taxon>
        <taxon>Coccinellidae</taxon>
        <taxon>Epilachninae</taxon>
        <taxon>Epilachnini</taxon>
        <taxon>Henosepilachna</taxon>
    </lineage>
</organism>
<keyword evidence="7" id="KW-0325">Glycoprotein</keyword>
<dbReference type="GO" id="GO:0005737">
    <property type="term" value="C:cytoplasm"/>
    <property type="evidence" value="ECO:0007669"/>
    <property type="project" value="TreeGrafter"/>
</dbReference>
<evidence type="ECO:0000313" key="10">
    <source>
        <dbReference type="Proteomes" id="UP001431783"/>
    </source>
</evidence>
<comment type="caution">
    <text evidence="9">The sequence shown here is derived from an EMBL/GenBank/DDBJ whole genome shotgun (WGS) entry which is preliminary data.</text>
</comment>
<accession>A0AAW1U8N5</accession>
<dbReference type="EMBL" id="JARQZJ010000039">
    <property type="protein sequence ID" value="KAK9876978.1"/>
    <property type="molecule type" value="Genomic_DNA"/>
</dbReference>
<dbReference type="InterPro" id="IPR002159">
    <property type="entry name" value="CD36_fam"/>
</dbReference>
<comment type="subcellular location">
    <subcellularLocation>
        <location evidence="1">Cell membrane</location>
    </subcellularLocation>
</comment>
<feature type="transmembrane region" description="Helical" evidence="8">
    <location>
        <begin position="449"/>
        <end position="474"/>
    </location>
</feature>
<dbReference type="GO" id="GO:0005044">
    <property type="term" value="F:scavenger receptor activity"/>
    <property type="evidence" value="ECO:0007669"/>
    <property type="project" value="TreeGrafter"/>
</dbReference>
<feature type="transmembrane region" description="Helical" evidence="8">
    <location>
        <begin position="481"/>
        <end position="500"/>
    </location>
</feature>